<protein>
    <recommendedName>
        <fullName evidence="4">YtxH domain-containing protein</fullName>
    </recommendedName>
</protein>
<dbReference type="OrthoDB" id="2237144at2"/>
<dbReference type="STRING" id="873449.STRCR_1017"/>
<evidence type="ECO:0000256" key="1">
    <source>
        <dbReference type="SAM" id="MobiDB-lite"/>
    </source>
</evidence>
<dbReference type="Proteomes" id="UP000004322">
    <property type="component" value="Unassembled WGS sequence"/>
</dbReference>
<comment type="caution">
    <text evidence="2">The sequence shown here is derived from an EMBL/GenBank/DDBJ whole genome shotgun (WGS) entry which is preliminary data.</text>
</comment>
<dbReference type="RefSeq" id="WP_004230104.1">
    <property type="nucleotide sequence ID" value="NZ_AEUV02000002.1"/>
</dbReference>
<reference evidence="2" key="1">
    <citation type="submission" date="2011-07" db="EMBL/GenBank/DDBJ databases">
        <authorList>
            <person name="Stanhope M.J."/>
            <person name="Durkin A.S."/>
            <person name="Hostetler J."/>
            <person name="Kim M."/>
            <person name="Radune D."/>
            <person name="Singh I."/>
            <person name="Town C.D."/>
        </authorList>
    </citation>
    <scope>NUCLEOTIDE SEQUENCE [LARGE SCALE GENOMIC DNA]</scope>
    <source>
        <strain evidence="2">HS-6</strain>
    </source>
</reference>
<evidence type="ECO:0008006" key="4">
    <source>
        <dbReference type="Google" id="ProtNLM"/>
    </source>
</evidence>
<keyword evidence="3" id="KW-1185">Reference proteome</keyword>
<dbReference type="AlphaFoldDB" id="G5JT49"/>
<evidence type="ECO:0000313" key="3">
    <source>
        <dbReference type="Proteomes" id="UP000004322"/>
    </source>
</evidence>
<proteinExistence type="predicted"/>
<feature type="region of interest" description="Disordered" evidence="1">
    <location>
        <begin position="111"/>
        <end position="142"/>
    </location>
</feature>
<sequence>MGKFLKTLVSSAAVGAAVGYFLTTKKGQEIKEKAVDFANGYKENPEAYNQTVKKKANHYKNLAVNTFNDYKEKFETGELTKEDVLDAAKEKATQASEFANDQVVAFRDKFTKTKSEPASNTQAEVDDIVIDYPESDETSQED</sequence>
<feature type="compositionally biased region" description="Acidic residues" evidence="1">
    <location>
        <begin position="124"/>
        <end position="142"/>
    </location>
</feature>
<dbReference type="Pfam" id="PF12732">
    <property type="entry name" value="YtxH"/>
    <property type="match status" value="1"/>
</dbReference>
<name>G5JT49_STRCG</name>
<dbReference type="InterPro" id="IPR024623">
    <property type="entry name" value="YtxH"/>
</dbReference>
<dbReference type="eggNOG" id="COG4980">
    <property type="taxonomic scope" value="Bacteria"/>
</dbReference>
<organism evidence="2 3">
    <name type="scientific">Streptococcus criceti HS-6</name>
    <dbReference type="NCBI Taxonomy" id="873449"/>
    <lineage>
        <taxon>Bacteria</taxon>
        <taxon>Bacillati</taxon>
        <taxon>Bacillota</taxon>
        <taxon>Bacilli</taxon>
        <taxon>Lactobacillales</taxon>
        <taxon>Streptococcaceae</taxon>
        <taxon>Streptococcus</taxon>
    </lineage>
</organism>
<dbReference type="EMBL" id="AEUV02000002">
    <property type="protein sequence ID" value="EHI75561.1"/>
    <property type="molecule type" value="Genomic_DNA"/>
</dbReference>
<accession>G5JT49</accession>
<gene>
    <name evidence="2" type="ORF">STRCR_1017</name>
</gene>
<evidence type="ECO:0000313" key="2">
    <source>
        <dbReference type="EMBL" id="EHI75561.1"/>
    </source>
</evidence>